<dbReference type="Pfam" id="PF13936">
    <property type="entry name" value="HTH_38"/>
    <property type="match status" value="1"/>
</dbReference>
<evidence type="ECO:0000313" key="3">
    <source>
        <dbReference type="EMBL" id="CAI8009647.1"/>
    </source>
</evidence>
<dbReference type="PANTHER" id="PTHR10948">
    <property type="entry name" value="TRANSPOSASE"/>
    <property type="match status" value="1"/>
</dbReference>
<protein>
    <submittedName>
        <fullName evidence="3">Transposase InsI for insertion sequence element IS30A</fullName>
    </submittedName>
</protein>
<dbReference type="PANTHER" id="PTHR10948:SF23">
    <property type="entry name" value="TRANSPOSASE INSI FOR INSERTION SEQUENCE ELEMENT IS30A-RELATED"/>
    <property type="match status" value="1"/>
</dbReference>
<evidence type="ECO:0000256" key="1">
    <source>
        <dbReference type="SAM" id="MobiDB-lite"/>
    </source>
</evidence>
<name>A0AA35RGE9_GEOBA</name>
<sequence>MGRNYKQITLAERCQITQLHAAGCKIREIAAALDRAPSTISRELKRNGSRTKGYEPSYAQQQARARRWSGSRLERDQGLREAVLSRLAQGWSPEQVSGRLAREAGHRVISQESIYRFIYAQLARTKDYRWRHYLPRAKSKRGYESRRGGRAPEKETRG</sequence>
<dbReference type="GO" id="GO:0004803">
    <property type="term" value="F:transposase activity"/>
    <property type="evidence" value="ECO:0007669"/>
    <property type="project" value="TreeGrafter"/>
</dbReference>
<feature type="region of interest" description="Disordered" evidence="1">
    <location>
        <begin position="139"/>
        <end position="158"/>
    </location>
</feature>
<dbReference type="InterPro" id="IPR051917">
    <property type="entry name" value="Transposase-Integrase"/>
</dbReference>
<feature type="domain" description="Transposase IS30-like HTH" evidence="2">
    <location>
        <begin position="5"/>
        <end position="47"/>
    </location>
</feature>
<comment type="caution">
    <text evidence="3">The sequence shown here is derived from an EMBL/GenBank/DDBJ whole genome shotgun (WGS) entry which is preliminary data.</text>
</comment>
<keyword evidence="4" id="KW-1185">Reference proteome</keyword>
<dbReference type="AlphaFoldDB" id="A0AA35RGE9"/>
<evidence type="ECO:0000313" key="4">
    <source>
        <dbReference type="Proteomes" id="UP001174909"/>
    </source>
</evidence>
<reference evidence="3" key="1">
    <citation type="submission" date="2023-03" db="EMBL/GenBank/DDBJ databases">
        <authorList>
            <person name="Steffen K."/>
            <person name="Cardenas P."/>
        </authorList>
    </citation>
    <scope>NUCLEOTIDE SEQUENCE</scope>
</reference>
<proteinExistence type="predicted"/>
<dbReference type="Proteomes" id="UP001174909">
    <property type="component" value="Unassembled WGS sequence"/>
</dbReference>
<evidence type="ECO:0000259" key="2">
    <source>
        <dbReference type="Pfam" id="PF13936"/>
    </source>
</evidence>
<gene>
    <name evidence="3" type="ORF">GBAR_LOCUS6444</name>
</gene>
<dbReference type="InterPro" id="IPR025246">
    <property type="entry name" value="IS30-like_HTH"/>
</dbReference>
<dbReference type="SUPFAM" id="SSF46689">
    <property type="entry name" value="Homeodomain-like"/>
    <property type="match status" value="1"/>
</dbReference>
<dbReference type="EMBL" id="CASHTH010000979">
    <property type="protein sequence ID" value="CAI8009647.1"/>
    <property type="molecule type" value="Genomic_DNA"/>
</dbReference>
<dbReference type="GO" id="GO:0032196">
    <property type="term" value="P:transposition"/>
    <property type="evidence" value="ECO:0007669"/>
    <property type="project" value="TreeGrafter"/>
</dbReference>
<organism evidence="3 4">
    <name type="scientific">Geodia barretti</name>
    <name type="common">Barrett's horny sponge</name>
    <dbReference type="NCBI Taxonomy" id="519541"/>
    <lineage>
        <taxon>Eukaryota</taxon>
        <taxon>Metazoa</taxon>
        <taxon>Porifera</taxon>
        <taxon>Demospongiae</taxon>
        <taxon>Heteroscleromorpha</taxon>
        <taxon>Tetractinellida</taxon>
        <taxon>Astrophorina</taxon>
        <taxon>Geodiidae</taxon>
        <taxon>Geodia</taxon>
    </lineage>
</organism>
<feature type="compositionally biased region" description="Basic and acidic residues" evidence="1">
    <location>
        <begin position="141"/>
        <end position="158"/>
    </location>
</feature>
<dbReference type="GO" id="GO:0005829">
    <property type="term" value="C:cytosol"/>
    <property type="evidence" value="ECO:0007669"/>
    <property type="project" value="TreeGrafter"/>
</dbReference>
<dbReference type="Gene3D" id="1.10.10.60">
    <property type="entry name" value="Homeodomain-like"/>
    <property type="match status" value="1"/>
</dbReference>
<accession>A0AA35RGE9</accession>
<feature type="region of interest" description="Disordered" evidence="1">
    <location>
        <begin position="46"/>
        <end position="72"/>
    </location>
</feature>
<dbReference type="InterPro" id="IPR009057">
    <property type="entry name" value="Homeodomain-like_sf"/>
</dbReference>